<gene>
    <name evidence="3" type="ORF">CEXT_768651</name>
</gene>
<dbReference type="AlphaFoldDB" id="A0AAV4RU87"/>
<keyword evidence="4" id="KW-1185">Reference proteome</keyword>
<dbReference type="EMBL" id="BPLR01008339">
    <property type="protein sequence ID" value="GIY24017.1"/>
    <property type="molecule type" value="Genomic_DNA"/>
</dbReference>
<comment type="caution">
    <text evidence="3">The sequence shown here is derived from an EMBL/GenBank/DDBJ whole genome shotgun (WGS) entry which is preliminary data.</text>
</comment>
<feature type="region of interest" description="Disordered" evidence="1">
    <location>
        <begin position="136"/>
        <end position="163"/>
    </location>
</feature>
<protein>
    <submittedName>
        <fullName evidence="3">Uncharacterized protein</fullName>
    </submittedName>
</protein>
<organism evidence="3 4">
    <name type="scientific">Caerostris extrusa</name>
    <name type="common">Bark spider</name>
    <name type="synonym">Caerostris bankana</name>
    <dbReference type="NCBI Taxonomy" id="172846"/>
    <lineage>
        <taxon>Eukaryota</taxon>
        <taxon>Metazoa</taxon>
        <taxon>Ecdysozoa</taxon>
        <taxon>Arthropoda</taxon>
        <taxon>Chelicerata</taxon>
        <taxon>Arachnida</taxon>
        <taxon>Araneae</taxon>
        <taxon>Araneomorphae</taxon>
        <taxon>Entelegynae</taxon>
        <taxon>Araneoidea</taxon>
        <taxon>Araneidae</taxon>
        <taxon>Caerostris</taxon>
    </lineage>
</organism>
<keyword evidence="2" id="KW-1133">Transmembrane helix</keyword>
<evidence type="ECO:0000256" key="2">
    <source>
        <dbReference type="SAM" id="Phobius"/>
    </source>
</evidence>
<evidence type="ECO:0000313" key="3">
    <source>
        <dbReference type="EMBL" id="GIY24017.1"/>
    </source>
</evidence>
<name>A0AAV4RU87_CAEEX</name>
<feature type="transmembrane region" description="Helical" evidence="2">
    <location>
        <begin position="92"/>
        <end position="111"/>
    </location>
</feature>
<reference evidence="3 4" key="1">
    <citation type="submission" date="2021-06" db="EMBL/GenBank/DDBJ databases">
        <title>Caerostris extrusa draft genome.</title>
        <authorList>
            <person name="Kono N."/>
            <person name="Arakawa K."/>
        </authorList>
    </citation>
    <scope>NUCLEOTIDE SEQUENCE [LARGE SCALE GENOMIC DNA]</scope>
</reference>
<sequence length="163" mass="19045">MHFAKVEEKRVRCIIIALVHSEWEQTRIIFFRLTHKKMVSFRPRIILEDHLAVLITDTTSAIPKCHSFNQLGIARPLTHKINSKEAPLKHQFPHLAFTLVFFFVFFGMHFAKAGKKRKWCISITLVHSEWELKENNSLSPHSQENGFIPSSNYPRGPPRSTHY</sequence>
<evidence type="ECO:0000313" key="4">
    <source>
        <dbReference type="Proteomes" id="UP001054945"/>
    </source>
</evidence>
<evidence type="ECO:0000256" key="1">
    <source>
        <dbReference type="SAM" id="MobiDB-lite"/>
    </source>
</evidence>
<feature type="compositionally biased region" description="Polar residues" evidence="1">
    <location>
        <begin position="136"/>
        <end position="153"/>
    </location>
</feature>
<keyword evidence="2" id="KW-0472">Membrane</keyword>
<accession>A0AAV4RU87</accession>
<proteinExistence type="predicted"/>
<keyword evidence="2" id="KW-0812">Transmembrane</keyword>
<dbReference type="Proteomes" id="UP001054945">
    <property type="component" value="Unassembled WGS sequence"/>
</dbReference>